<feature type="compositionally biased region" description="Pro residues" evidence="1">
    <location>
        <begin position="117"/>
        <end position="143"/>
    </location>
</feature>
<evidence type="ECO:0000313" key="2">
    <source>
        <dbReference type="EMBL" id="CAB5222844.1"/>
    </source>
</evidence>
<gene>
    <name evidence="2" type="ORF">UFOVP366_30</name>
</gene>
<accession>A0A6J7X3J5</accession>
<organism evidence="2">
    <name type="scientific">uncultured Caudovirales phage</name>
    <dbReference type="NCBI Taxonomy" id="2100421"/>
    <lineage>
        <taxon>Viruses</taxon>
        <taxon>Duplodnaviria</taxon>
        <taxon>Heunggongvirae</taxon>
        <taxon>Uroviricota</taxon>
        <taxon>Caudoviricetes</taxon>
        <taxon>Peduoviridae</taxon>
        <taxon>Maltschvirus</taxon>
        <taxon>Maltschvirus maltsch</taxon>
    </lineage>
</organism>
<proteinExistence type="predicted"/>
<reference evidence="2" key="1">
    <citation type="submission" date="2020-05" db="EMBL/GenBank/DDBJ databases">
        <authorList>
            <person name="Chiriac C."/>
            <person name="Salcher M."/>
            <person name="Ghai R."/>
            <person name="Kavagutti S V."/>
        </authorList>
    </citation>
    <scope>NUCLEOTIDE SEQUENCE</scope>
</reference>
<feature type="region of interest" description="Disordered" evidence="1">
    <location>
        <begin position="101"/>
        <end position="148"/>
    </location>
</feature>
<feature type="compositionally biased region" description="Low complexity" evidence="1">
    <location>
        <begin position="101"/>
        <end position="116"/>
    </location>
</feature>
<dbReference type="EMBL" id="LR798308">
    <property type="protein sequence ID" value="CAB5222844.1"/>
    <property type="molecule type" value="Genomic_DNA"/>
</dbReference>
<evidence type="ECO:0000256" key="1">
    <source>
        <dbReference type="SAM" id="MobiDB-lite"/>
    </source>
</evidence>
<protein>
    <submittedName>
        <fullName evidence="2">Uncharacterized protein</fullName>
    </submittedName>
</protein>
<name>A0A6J7X3J5_9CAUD</name>
<sequence length="189" mass="20176">MANEATAEYYTKQNKYDKAKFKTDYDQYLEDLATKYGISQEQLNSNLEARGILRSGEAGTAQARLGAANEAAITTAGTNYQYNVDTADTNLLKQLAGLQSATPAPATTTPVTTTPPTTTPPTTTPPTIKPAPTTPPTIKPAPTTPQQYDFSKIDFAGLGKWAAQIEKDKKAQAAAAPGYNWKKVGGWGS</sequence>